<evidence type="ECO:0000259" key="1">
    <source>
        <dbReference type="Pfam" id="PF03732"/>
    </source>
</evidence>
<accession>A0AAF0TN39</accession>
<evidence type="ECO:0000313" key="2">
    <source>
        <dbReference type="EMBL" id="WMV25569.1"/>
    </source>
</evidence>
<proteinExistence type="predicted"/>
<reference evidence="2" key="1">
    <citation type="submission" date="2023-08" db="EMBL/GenBank/DDBJ databases">
        <title>A de novo genome assembly of Solanum verrucosum Schlechtendal, a Mexican diploid species geographically isolated from the other diploid A-genome species in potato relatives.</title>
        <authorList>
            <person name="Hosaka K."/>
        </authorList>
    </citation>
    <scope>NUCLEOTIDE SEQUENCE</scope>
    <source>
        <tissue evidence="2">Young leaves</tissue>
    </source>
</reference>
<dbReference type="Proteomes" id="UP001234989">
    <property type="component" value="Chromosome 4"/>
</dbReference>
<dbReference type="EMBL" id="CP133615">
    <property type="protein sequence ID" value="WMV25569.1"/>
    <property type="molecule type" value="Genomic_DNA"/>
</dbReference>
<sequence length="192" mass="22780">MNPLEFHGSKVEEHPQEFINEVYKVLMIMGVTLVEKVEFADFQLKSVSQVWFNQWKERKSVDAGPLDWKKFKVAFLDRFFTIEIMEANVPEFINLRQGSMSVKEYDLKFIQLSRYIPTTVADPRAKMSNFVSGVFEMVVKECHTAMLINYIEISCLMVDYQQIEEDKLKERSREANNWVRMYPYAKRESYCL</sequence>
<evidence type="ECO:0000313" key="3">
    <source>
        <dbReference type="Proteomes" id="UP001234989"/>
    </source>
</evidence>
<gene>
    <name evidence="2" type="ORF">MTR67_018954</name>
</gene>
<name>A0AAF0TN39_SOLVR</name>
<protein>
    <recommendedName>
        <fullName evidence="1">Retrotransposon gag domain-containing protein</fullName>
    </recommendedName>
</protein>
<dbReference type="AlphaFoldDB" id="A0AAF0TN39"/>
<organism evidence="2 3">
    <name type="scientific">Solanum verrucosum</name>
    <dbReference type="NCBI Taxonomy" id="315347"/>
    <lineage>
        <taxon>Eukaryota</taxon>
        <taxon>Viridiplantae</taxon>
        <taxon>Streptophyta</taxon>
        <taxon>Embryophyta</taxon>
        <taxon>Tracheophyta</taxon>
        <taxon>Spermatophyta</taxon>
        <taxon>Magnoliopsida</taxon>
        <taxon>eudicotyledons</taxon>
        <taxon>Gunneridae</taxon>
        <taxon>Pentapetalae</taxon>
        <taxon>asterids</taxon>
        <taxon>lamiids</taxon>
        <taxon>Solanales</taxon>
        <taxon>Solanaceae</taxon>
        <taxon>Solanoideae</taxon>
        <taxon>Solaneae</taxon>
        <taxon>Solanum</taxon>
    </lineage>
</organism>
<dbReference type="InterPro" id="IPR005162">
    <property type="entry name" value="Retrotrans_gag_dom"/>
</dbReference>
<dbReference type="Pfam" id="PF03732">
    <property type="entry name" value="Retrotrans_gag"/>
    <property type="match status" value="1"/>
</dbReference>
<feature type="domain" description="Retrotransposon gag" evidence="1">
    <location>
        <begin position="39"/>
        <end position="134"/>
    </location>
</feature>
<keyword evidence="3" id="KW-1185">Reference proteome</keyword>